<dbReference type="Gene3D" id="1.10.1300.10">
    <property type="entry name" value="3'5'-cyclic nucleotide phosphodiesterase, catalytic domain"/>
    <property type="match status" value="1"/>
</dbReference>
<reference evidence="9" key="1">
    <citation type="submission" date="2021-09" db="EMBL/GenBank/DDBJ databases">
        <authorList>
            <consortium name="AG Swart"/>
            <person name="Singh M."/>
            <person name="Singh A."/>
            <person name="Seah K."/>
            <person name="Emmerich C."/>
        </authorList>
    </citation>
    <scope>NUCLEOTIDE SEQUENCE</scope>
    <source>
        <strain evidence="9">ATCC30299</strain>
    </source>
</reference>
<keyword evidence="10" id="KW-1185">Reference proteome</keyword>
<feature type="transmembrane region" description="Helical" evidence="7">
    <location>
        <begin position="199"/>
        <end position="219"/>
    </location>
</feature>
<feature type="transmembrane region" description="Helical" evidence="7">
    <location>
        <begin position="176"/>
        <end position="194"/>
    </location>
</feature>
<keyword evidence="1 5" id="KW-0479">Metal-binding</keyword>
<feature type="binding site" evidence="4">
    <location>
        <position position="506"/>
    </location>
    <ligand>
        <name>AMP</name>
        <dbReference type="ChEBI" id="CHEBI:456215"/>
    </ligand>
</feature>
<keyword evidence="7" id="KW-0472">Membrane</keyword>
<feature type="active site" description="Proton donor" evidence="3">
    <location>
        <position position="465"/>
    </location>
</feature>
<dbReference type="EMBL" id="CAJZBQ010000002">
    <property type="protein sequence ID" value="CAG9310606.1"/>
    <property type="molecule type" value="Genomic_DNA"/>
</dbReference>
<name>A0AAU9I815_9CILI</name>
<feature type="domain" description="PDEase" evidence="8">
    <location>
        <begin position="381"/>
        <end position="715"/>
    </location>
</feature>
<comment type="similarity">
    <text evidence="6">Belongs to the cyclic nucleotide phosphodiesterase family.</text>
</comment>
<organism evidence="9 10">
    <name type="scientific">Blepharisma stoltei</name>
    <dbReference type="NCBI Taxonomy" id="1481888"/>
    <lineage>
        <taxon>Eukaryota</taxon>
        <taxon>Sar</taxon>
        <taxon>Alveolata</taxon>
        <taxon>Ciliophora</taxon>
        <taxon>Postciliodesmatophora</taxon>
        <taxon>Heterotrichea</taxon>
        <taxon>Heterotrichida</taxon>
        <taxon>Blepharismidae</taxon>
        <taxon>Blepharisma</taxon>
    </lineage>
</organism>
<keyword evidence="7" id="KW-0812">Transmembrane</keyword>
<dbReference type="InterPro" id="IPR002073">
    <property type="entry name" value="PDEase_catalytic_dom"/>
</dbReference>
<dbReference type="PRINTS" id="PR00387">
    <property type="entry name" value="PDIESTERASE1"/>
</dbReference>
<accession>A0AAU9I815</accession>
<dbReference type="SMART" id="SM00471">
    <property type="entry name" value="HDc"/>
    <property type="match status" value="1"/>
</dbReference>
<dbReference type="InterPro" id="IPR003607">
    <property type="entry name" value="HD/PDEase_dom"/>
</dbReference>
<evidence type="ECO:0000256" key="2">
    <source>
        <dbReference type="ARBA" id="ARBA00022801"/>
    </source>
</evidence>
<evidence type="ECO:0000313" key="10">
    <source>
        <dbReference type="Proteomes" id="UP001162131"/>
    </source>
</evidence>
<dbReference type="InterPro" id="IPR036971">
    <property type="entry name" value="PDEase_catalytic_dom_sf"/>
</dbReference>
<feature type="transmembrane region" description="Helical" evidence="7">
    <location>
        <begin position="111"/>
        <end position="131"/>
    </location>
</feature>
<dbReference type="GO" id="GO:0046872">
    <property type="term" value="F:metal ion binding"/>
    <property type="evidence" value="ECO:0007669"/>
    <property type="project" value="UniProtKB-KW"/>
</dbReference>
<proteinExistence type="inferred from homology"/>
<evidence type="ECO:0000256" key="1">
    <source>
        <dbReference type="ARBA" id="ARBA00022723"/>
    </source>
</evidence>
<dbReference type="InterPro" id="IPR023174">
    <property type="entry name" value="PDEase_CS"/>
</dbReference>
<keyword evidence="2 6" id="KW-0378">Hydrolase</keyword>
<feature type="binding site" evidence="5">
    <location>
        <position position="469"/>
    </location>
    <ligand>
        <name>Zn(2+)</name>
        <dbReference type="ChEBI" id="CHEBI:29105"/>
        <label>1</label>
    </ligand>
</feature>
<evidence type="ECO:0000259" key="8">
    <source>
        <dbReference type="PROSITE" id="PS51845"/>
    </source>
</evidence>
<dbReference type="CDD" id="cd00077">
    <property type="entry name" value="HDc"/>
    <property type="match status" value="1"/>
</dbReference>
<dbReference type="EC" id="3.1.4.-" evidence="6"/>
<evidence type="ECO:0000256" key="4">
    <source>
        <dbReference type="PIRSR" id="PIRSR623088-2"/>
    </source>
</evidence>
<dbReference type="InterPro" id="IPR023088">
    <property type="entry name" value="PDEase"/>
</dbReference>
<comment type="cofactor">
    <cofactor evidence="6">
        <name>a divalent metal cation</name>
        <dbReference type="ChEBI" id="CHEBI:60240"/>
    </cofactor>
    <text evidence="6">Binds 2 divalent metal cations per subunit. Site 1 may preferentially bind zinc ions, while site 2 has a preference for magnesium and/or manganese ions.</text>
</comment>
<evidence type="ECO:0000256" key="6">
    <source>
        <dbReference type="RuleBase" id="RU363067"/>
    </source>
</evidence>
<protein>
    <recommendedName>
        <fullName evidence="6">Phosphodiesterase</fullName>
        <ecNumber evidence="6">3.1.4.-</ecNumber>
    </recommendedName>
</protein>
<feature type="transmembrane region" description="Helical" evidence="7">
    <location>
        <begin position="78"/>
        <end position="99"/>
    </location>
</feature>
<dbReference type="PROSITE" id="PS51845">
    <property type="entry name" value="PDEASE_I_2"/>
    <property type="match status" value="1"/>
</dbReference>
<evidence type="ECO:0000313" key="9">
    <source>
        <dbReference type="EMBL" id="CAG9310606.1"/>
    </source>
</evidence>
<feature type="binding site" evidence="5">
    <location>
        <position position="505"/>
    </location>
    <ligand>
        <name>Zn(2+)</name>
        <dbReference type="ChEBI" id="CHEBI:29105"/>
        <label>1</label>
    </ligand>
</feature>
<comment type="caution">
    <text evidence="9">The sequence shown here is derived from an EMBL/GenBank/DDBJ whole genome shotgun (WGS) entry which is preliminary data.</text>
</comment>
<evidence type="ECO:0000256" key="5">
    <source>
        <dbReference type="PIRSR" id="PIRSR623088-3"/>
    </source>
</evidence>
<feature type="binding site" evidence="5">
    <location>
        <position position="506"/>
    </location>
    <ligand>
        <name>Zn(2+)</name>
        <dbReference type="ChEBI" id="CHEBI:29105"/>
        <label>1</label>
    </ligand>
</feature>
<feature type="transmembrane region" description="Helical" evidence="7">
    <location>
        <begin position="143"/>
        <end position="164"/>
    </location>
</feature>
<evidence type="ECO:0000256" key="7">
    <source>
        <dbReference type="SAM" id="Phobius"/>
    </source>
</evidence>
<dbReference type="Proteomes" id="UP001162131">
    <property type="component" value="Unassembled WGS sequence"/>
</dbReference>
<dbReference type="PANTHER" id="PTHR11347">
    <property type="entry name" value="CYCLIC NUCLEOTIDE PHOSPHODIESTERASE"/>
    <property type="match status" value="1"/>
</dbReference>
<feature type="binding site" evidence="4">
    <location>
        <position position="669"/>
    </location>
    <ligand>
        <name>AMP</name>
        <dbReference type="ChEBI" id="CHEBI:456215"/>
    </ligand>
</feature>
<dbReference type="SUPFAM" id="SSF109604">
    <property type="entry name" value="HD-domain/PDEase-like"/>
    <property type="match status" value="1"/>
</dbReference>
<dbReference type="GO" id="GO:0004114">
    <property type="term" value="F:3',5'-cyclic-nucleotide phosphodiesterase activity"/>
    <property type="evidence" value="ECO:0007669"/>
    <property type="project" value="InterPro"/>
</dbReference>
<dbReference type="Pfam" id="PF00233">
    <property type="entry name" value="PDEase_I"/>
    <property type="match status" value="1"/>
</dbReference>
<feature type="binding site" evidence="5">
    <location>
        <position position="618"/>
    </location>
    <ligand>
        <name>Zn(2+)</name>
        <dbReference type="ChEBI" id="CHEBI:29105"/>
        <label>1</label>
    </ligand>
</feature>
<dbReference type="PROSITE" id="PS00126">
    <property type="entry name" value="PDEASE_I_1"/>
    <property type="match status" value="1"/>
</dbReference>
<feature type="binding site" evidence="4">
    <location>
        <position position="618"/>
    </location>
    <ligand>
        <name>AMP</name>
        <dbReference type="ChEBI" id="CHEBI:456215"/>
    </ligand>
</feature>
<dbReference type="AlphaFoldDB" id="A0AAU9I815"/>
<sequence length="756" mass="87156">MLNSKSLELNVAEQGISKQSKSGIYAILDHGQHENSAIPLSPNLLSFNEKGLNKKYLQALYCLGENPRKLSQEFRNNLLIFYLFLALYIIAQAVFALLIHSEGNQTDGELLFHLVSLSIIALIALLILIALCKSSNFLINNRIWFFTLAIVFLAYIILGDHRILCGITGTSYTHNQLPTSIGIVCFISMFRVVIFDCFYYIFILSSLSALLFLGLSLGYSPASDYSVAAEFTIIVIYLMFQTLEAQQTDYRMRNLFWRKTKEEENSRPYFKENQNSDQAEIKTETELLVSACDKIKQNIKYASSVILFKDVKNQLKSAQKQLENIKKKIARGTFWAEVRIEHNLNIDDQDRAFINENFMDMDASRRLSEHTNERRTTINDVNDKVYAFPFETYGVDELESVLSSVGKLWNFDIWFVHGATGQSISIVAKYLFTKYDLKTVYGISDIVIDTYFQTLEKSYKNNPYHNACHAADVLHTLLYFFTQSNYVTSLEPLDMLTSIIAALGHDVGHPGLTNRFLVNNREEVAIQYNDNSVLENMHCSRTFSLMGKKDCNLFEKLSNEDWLKARKSIIEMILETDMSRHFEILGRFRTRALVLSDLTLDNFDDRVLIFSMGLKCADIGHSAKVPELHEKWTKFVCEEFYNQGDIEKSRKQPVSMYCDREHADIAKSQAGFLKNICIPLFEVWCGHLRSDILNKNCLNQLKENQQIWEEKGRARRATNSYQVYEHSPSFQEVIDKRKSMHVSEKYAKRPTDLLKR</sequence>
<dbReference type="GO" id="GO:0007165">
    <property type="term" value="P:signal transduction"/>
    <property type="evidence" value="ECO:0007669"/>
    <property type="project" value="InterPro"/>
</dbReference>
<evidence type="ECO:0000256" key="3">
    <source>
        <dbReference type="PIRSR" id="PIRSR623088-1"/>
    </source>
</evidence>
<gene>
    <name evidence="9" type="ORF">BSTOLATCC_MIC1448</name>
</gene>
<keyword evidence="7" id="KW-1133">Transmembrane helix</keyword>
<feature type="binding site" evidence="5">
    <location>
        <position position="506"/>
    </location>
    <ligand>
        <name>Zn(2+)</name>
        <dbReference type="ChEBI" id="CHEBI:29105"/>
        <label>2</label>
    </ligand>
</feature>
<feature type="binding site" evidence="4">
    <location>
        <begin position="465"/>
        <end position="469"/>
    </location>
    <ligand>
        <name>AMP</name>
        <dbReference type="ChEBI" id="CHEBI:456215"/>
    </ligand>
</feature>